<reference evidence="1 2" key="1">
    <citation type="submission" date="2014-11" db="EMBL/GenBank/DDBJ databases">
        <title>A Rickettsiales Symbiont of Amoebae With Ancient Features.</title>
        <authorList>
            <person name="Schulz F."/>
            <person name="Martijn J."/>
            <person name="Wascher F."/>
            <person name="Kostanjsek R."/>
            <person name="Ettema T.J."/>
            <person name="Horn M."/>
        </authorList>
    </citation>
    <scope>NUCLEOTIDE SEQUENCE [LARGE SCALE GENOMIC DNA]</scope>
    <source>
        <strain evidence="1 2">UWC36</strain>
    </source>
</reference>
<dbReference type="Proteomes" id="UP000031258">
    <property type="component" value="Unassembled WGS sequence"/>
</dbReference>
<evidence type="ECO:0000313" key="2">
    <source>
        <dbReference type="Proteomes" id="UP000031258"/>
    </source>
</evidence>
<accession>A0A0C1QWN3</accession>
<comment type="caution">
    <text evidence="1">The sequence shown here is derived from an EMBL/GenBank/DDBJ whole genome shotgun (WGS) entry which is preliminary data.</text>
</comment>
<name>A0A0C1QWN3_9RICK</name>
<dbReference type="STRING" id="86105.NF27_HS00020"/>
<protein>
    <submittedName>
        <fullName evidence="1">Uncharacterized protein</fullName>
    </submittedName>
</protein>
<dbReference type="AlphaFoldDB" id="A0A0C1QWN3"/>
<dbReference type="EMBL" id="JSWE01000186">
    <property type="protein sequence ID" value="KIE04415.1"/>
    <property type="molecule type" value="Genomic_DNA"/>
</dbReference>
<sequence length="147" mass="17100">MRINHLQLKVVIIAFGLDKIMQQKVLDFFSFYSKSFRESNATALCNMHYIPNTFIFNILNKQIKEFTIPGDLQSYLKEELTEQLSIEQTDENSIEIMRVHFINNNMLMAEVDWSHYLKDASDVVVIKCLFVLVLVGEELKIASTTFV</sequence>
<evidence type="ECO:0000313" key="1">
    <source>
        <dbReference type="EMBL" id="KIE04415.1"/>
    </source>
</evidence>
<organism evidence="1 2">
    <name type="scientific">Candidatus Jidaibacter acanthamoebae</name>
    <dbReference type="NCBI Taxonomy" id="86105"/>
    <lineage>
        <taxon>Bacteria</taxon>
        <taxon>Pseudomonadati</taxon>
        <taxon>Pseudomonadota</taxon>
        <taxon>Alphaproteobacteria</taxon>
        <taxon>Rickettsiales</taxon>
        <taxon>Candidatus Midichloriaceae</taxon>
        <taxon>Candidatus Jidaibacter</taxon>
    </lineage>
</organism>
<proteinExistence type="predicted"/>
<keyword evidence="2" id="KW-1185">Reference proteome</keyword>
<gene>
    <name evidence="1" type="ORF">NF27_HS00020</name>
</gene>